<name>A0A1I0MT35_9FIRM</name>
<evidence type="ECO:0000256" key="7">
    <source>
        <dbReference type="ARBA" id="ARBA00022692"/>
    </source>
</evidence>
<dbReference type="SUPFAM" id="SSF55604">
    <property type="entry name" value="Glucose permease domain IIB"/>
    <property type="match status" value="1"/>
</dbReference>
<feature type="transmembrane region" description="Helical" evidence="12">
    <location>
        <begin position="179"/>
        <end position="204"/>
    </location>
</feature>
<dbReference type="Pfam" id="PF02378">
    <property type="entry name" value="PTS_EIIC"/>
    <property type="match status" value="1"/>
</dbReference>
<dbReference type="PANTHER" id="PTHR30175">
    <property type="entry name" value="PHOSPHOTRANSFERASE SYSTEM TRANSPORT PROTEIN"/>
    <property type="match status" value="1"/>
</dbReference>
<feature type="transmembrane region" description="Helical" evidence="12">
    <location>
        <begin position="428"/>
        <end position="450"/>
    </location>
</feature>
<keyword evidence="6" id="KW-0598">Phosphotransferase system</keyword>
<comment type="subcellular location">
    <subcellularLocation>
        <location evidence="1">Cell membrane</location>
        <topology evidence="1">Multi-pass membrane protein</topology>
    </subcellularLocation>
</comment>
<evidence type="ECO:0000256" key="3">
    <source>
        <dbReference type="ARBA" id="ARBA00022475"/>
    </source>
</evidence>
<dbReference type="InterPro" id="IPR018113">
    <property type="entry name" value="PTrfase_EIIB_Cys"/>
</dbReference>
<dbReference type="GO" id="GO:0005886">
    <property type="term" value="C:plasma membrane"/>
    <property type="evidence" value="ECO:0007669"/>
    <property type="project" value="UniProtKB-SubCell"/>
</dbReference>
<keyword evidence="16" id="KW-1185">Reference proteome</keyword>
<dbReference type="InterPro" id="IPR013013">
    <property type="entry name" value="PTS_EIIC_1"/>
</dbReference>
<keyword evidence="3" id="KW-1003">Cell membrane</keyword>
<evidence type="ECO:0000259" key="14">
    <source>
        <dbReference type="PROSITE" id="PS51103"/>
    </source>
</evidence>
<reference evidence="15 16" key="1">
    <citation type="submission" date="2016-10" db="EMBL/GenBank/DDBJ databases">
        <authorList>
            <person name="de Groot N.N."/>
        </authorList>
    </citation>
    <scope>NUCLEOTIDE SEQUENCE [LARGE SCALE GENOMIC DNA]</scope>
    <source>
        <strain evidence="15 16">DSM 9179</strain>
    </source>
</reference>
<evidence type="ECO:0000313" key="16">
    <source>
        <dbReference type="Proteomes" id="UP000199701"/>
    </source>
</evidence>
<dbReference type="GO" id="GO:0015771">
    <property type="term" value="P:trehalose transport"/>
    <property type="evidence" value="ECO:0007669"/>
    <property type="project" value="TreeGrafter"/>
</dbReference>
<feature type="transmembrane region" description="Helical" evidence="12">
    <location>
        <begin position="210"/>
        <end position="233"/>
    </location>
</feature>
<dbReference type="InterPro" id="IPR050558">
    <property type="entry name" value="PTS_Sugar-Specific_Components"/>
</dbReference>
<sequence>MGKTEEKRIELATTILAKVGGEGNVSQVSHCYTRLRFTINNPEKIKDEELKAVEGVLGLVVRGNEYQVVIGPDVGTLYLELVKLGDFKEGGNVQAPVTKQKVNLLTRLLDFIGGTFSPIIPVLVAGGLTGAVLTILTNFFGVSNTSGTYTVFYAINQTAFYFLPIFIGFSAAKKLNINAFLGAMLGAFLLYPTINGAVAINFFGLNVHTVAYNTTVFPVILGVLFMAPIYKLFDRVLPKQIKTIFLPLLTMIIVAPITLLFLGPIGGIGGEYLAKGVFAIYNFSPAIAVMIIGIATPLMVFFGMNNAMYPIVFALFASVNCDPLILAGMLSANVACGAACMAVGVKAKNVTTKSVGFSTGITGLMGITEPAVYGILFPLKTPLVGAMIGGGVGGLLAGLFKIAGYSIASPSFISLPIFIANDGTMGSLYKAIIVAVVSLVVAFLATYIFYKEKDALK</sequence>
<feature type="transmembrane region" description="Helical" evidence="12">
    <location>
        <begin position="151"/>
        <end position="172"/>
    </location>
</feature>
<evidence type="ECO:0000256" key="4">
    <source>
        <dbReference type="ARBA" id="ARBA00022597"/>
    </source>
</evidence>
<accession>A0A1I0MT35</accession>
<dbReference type="PROSITE" id="PS51103">
    <property type="entry name" value="PTS_EIIC_TYPE_1"/>
    <property type="match status" value="1"/>
</dbReference>
<dbReference type="EMBL" id="FOJI01000002">
    <property type="protein sequence ID" value="SEV91599.1"/>
    <property type="molecule type" value="Genomic_DNA"/>
</dbReference>
<dbReference type="Pfam" id="PF00367">
    <property type="entry name" value="PTS_EIIB"/>
    <property type="match status" value="1"/>
</dbReference>
<dbReference type="GO" id="GO:0009401">
    <property type="term" value="P:phosphoenolpyruvate-dependent sugar phosphotransferase system"/>
    <property type="evidence" value="ECO:0007669"/>
    <property type="project" value="UniProtKB-KW"/>
</dbReference>
<feature type="transmembrane region" description="Helical" evidence="12">
    <location>
        <begin position="324"/>
        <end position="345"/>
    </location>
</feature>
<feature type="transmembrane region" description="Helical" evidence="12">
    <location>
        <begin position="278"/>
        <end position="303"/>
    </location>
</feature>
<feature type="active site" description="Phosphocysteine intermediate; for EIIB activity" evidence="11">
    <location>
        <position position="31"/>
    </location>
</feature>
<organism evidence="15 16">
    <name type="scientific">[Clostridium] fimetarium</name>
    <dbReference type="NCBI Taxonomy" id="99656"/>
    <lineage>
        <taxon>Bacteria</taxon>
        <taxon>Bacillati</taxon>
        <taxon>Bacillota</taxon>
        <taxon>Clostridia</taxon>
        <taxon>Lachnospirales</taxon>
        <taxon>Lachnospiraceae</taxon>
    </lineage>
</organism>
<keyword evidence="5" id="KW-0808">Transferase</keyword>
<dbReference type="AlphaFoldDB" id="A0A1I0MT35"/>
<dbReference type="InterPro" id="IPR001996">
    <property type="entry name" value="PTS_IIB_1"/>
</dbReference>
<evidence type="ECO:0000256" key="5">
    <source>
        <dbReference type="ARBA" id="ARBA00022679"/>
    </source>
</evidence>
<evidence type="ECO:0000256" key="6">
    <source>
        <dbReference type="ARBA" id="ARBA00022683"/>
    </source>
</evidence>
<gene>
    <name evidence="15" type="ORF">SAMN05421659_102109</name>
</gene>
<keyword evidence="10 12" id="KW-0472">Membrane</keyword>
<evidence type="ECO:0000256" key="11">
    <source>
        <dbReference type="PROSITE-ProRule" id="PRU00421"/>
    </source>
</evidence>
<dbReference type="OrthoDB" id="92465at2"/>
<feature type="transmembrane region" description="Helical" evidence="12">
    <location>
        <begin position="357"/>
        <end position="376"/>
    </location>
</feature>
<keyword evidence="4" id="KW-0762">Sugar transport</keyword>
<evidence type="ECO:0000256" key="10">
    <source>
        <dbReference type="ARBA" id="ARBA00023136"/>
    </source>
</evidence>
<dbReference type="PROSITE" id="PS51098">
    <property type="entry name" value="PTS_EIIB_TYPE_1"/>
    <property type="match status" value="1"/>
</dbReference>
<evidence type="ECO:0000256" key="8">
    <source>
        <dbReference type="ARBA" id="ARBA00022777"/>
    </source>
</evidence>
<dbReference type="GO" id="GO:0016301">
    <property type="term" value="F:kinase activity"/>
    <property type="evidence" value="ECO:0007669"/>
    <property type="project" value="UniProtKB-KW"/>
</dbReference>
<feature type="transmembrane region" description="Helical" evidence="12">
    <location>
        <begin position="245"/>
        <end position="266"/>
    </location>
</feature>
<dbReference type="InterPro" id="IPR003352">
    <property type="entry name" value="PTS_EIIC"/>
</dbReference>
<dbReference type="CDD" id="cd00212">
    <property type="entry name" value="PTS_IIB_glc"/>
    <property type="match status" value="1"/>
</dbReference>
<evidence type="ECO:0000313" key="15">
    <source>
        <dbReference type="EMBL" id="SEV91599.1"/>
    </source>
</evidence>
<keyword evidence="7 12" id="KW-0812">Transmembrane</keyword>
<dbReference type="RefSeq" id="WP_092450439.1">
    <property type="nucleotide sequence ID" value="NZ_FOJI01000002.1"/>
</dbReference>
<dbReference type="InterPro" id="IPR036878">
    <property type="entry name" value="Glu_permease_IIB"/>
</dbReference>
<feature type="transmembrane region" description="Helical" evidence="12">
    <location>
        <begin position="383"/>
        <end position="408"/>
    </location>
</feature>
<evidence type="ECO:0000256" key="9">
    <source>
        <dbReference type="ARBA" id="ARBA00022989"/>
    </source>
</evidence>
<evidence type="ECO:0000256" key="2">
    <source>
        <dbReference type="ARBA" id="ARBA00022448"/>
    </source>
</evidence>
<dbReference type="Proteomes" id="UP000199701">
    <property type="component" value="Unassembled WGS sequence"/>
</dbReference>
<protein>
    <submittedName>
        <fullName evidence="15">PTS system, beta-glucosides-specific IIC component</fullName>
    </submittedName>
</protein>
<dbReference type="GO" id="GO:0090589">
    <property type="term" value="F:protein-phosphocysteine-trehalose phosphotransferase system transporter activity"/>
    <property type="evidence" value="ECO:0007669"/>
    <property type="project" value="TreeGrafter"/>
</dbReference>
<keyword evidence="9 12" id="KW-1133">Transmembrane helix</keyword>
<keyword evidence="2" id="KW-0813">Transport</keyword>
<dbReference type="STRING" id="99656.SAMN05421659_102109"/>
<dbReference type="PANTHER" id="PTHR30175:SF1">
    <property type="entry name" value="PTS SYSTEM ARBUTIN-, CELLOBIOSE-, AND SALICIN-SPECIFIC EIIBC COMPONENT-RELATED"/>
    <property type="match status" value="1"/>
</dbReference>
<dbReference type="PROSITE" id="PS01035">
    <property type="entry name" value="PTS_EIIB_TYPE_1_CYS"/>
    <property type="match status" value="1"/>
</dbReference>
<feature type="transmembrane region" description="Helical" evidence="12">
    <location>
        <begin position="108"/>
        <end position="139"/>
    </location>
</feature>
<keyword evidence="8" id="KW-0418">Kinase</keyword>
<proteinExistence type="predicted"/>
<evidence type="ECO:0000256" key="1">
    <source>
        <dbReference type="ARBA" id="ARBA00004651"/>
    </source>
</evidence>
<dbReference type="GO" id="GO:0008982">
    <property type="term" value="F:protein-N(PI)-phosphohistidine-sugar phosphotransferase activity"/>
    <property type="evidence" value="ECO:0007669"/>
    <property type="project" value="InterPro"/>
</dbReference>
<feature type="domain" description="PTS EIIB type-1" evidence="13">
    <location>
        <begin position="9"/>
        <end position="91"/>
    </location>
</feature>
<feature type="domain" description="PTS EIIC type-1" evidence="14">
    <location>
        <begin position="110"/>
        <end position="457"/>
    </location>
</feature>
<evidence type="ECO:0000256" key="12">
    <source>
        <dbReference type="SAM" id="Phobius"/>
    </source>
</evidence>
<evidence type="ECO:0000259" key="13">
    <source>
        <dbReference type="PROSITE" id="PS51098"/>
    </source>
</evidence>
<dbReference type="Gene3D" id="3.30.1360.60">
    <property type="entry name" value="Glucose permease domain IIB"/>
    <property type="match status" value="1"/>
</dbReference>